<reference evidence="8" key="2">
    <citation type="journal article" date="2018" name="Nat. Commun.">
        <title>Extreme sensitivity to ultraviolet light in the fungal pathogen causing white-nose syndrome of bats.</title>
        <authorList>
            <person name="Palmer J.M."/>
            <person name="Drees K.P."/>
            <person name="Foster J.T."/>
            <person name="Lindner D.L."/>
        </authorList>
    </citation>
    <scope>NUCLEOTIDE SEQUENCE [LARGE SCALE GENOMIC DNA]</scope>
    <source>
        <strain evidence="8">UAMH 10579</strain>
    </source>
</reference>
<feature type="transmembrane region" description="Helical" evidence="5">
    <location>
        <begin position="519"/>
        <end position="541"/>
    </location>
</feature>
<gene>
    <name evidence="7" type="ORF">VE01_07081</name>
</gene>
<feature type="transmembrane region" description="Helical" evidence="5">
    <location>
        <begin position="137"/>
        <end position="155"/>
    </location>
</feature>
<keyword evidence="3 5" id="KW-1133">Transmembrane helix</keyword>
<feature type="transmembrane region" description="Helical" evidence="5">
    <location>
        <begin position="338"/>
        <end position="361"/>
    </location>
</feature>
<dbReference type="EMBL" id="KV460247">
    <property type="protein sequence ID" value="OBT94053.2"/>
    <property type="molecule type" value="Genomic_DNA"/>
</dbReference>
<evidence type="ECO:0000256" key="3">
    <source>
        <dbReference type="ARBA" id="ARBA00022989"/>
    </source>
</evidence>
<keyword evidence="8" id="KW-1185">Reference proteome</keyword>
<evidence type="ECO:0000256" key="4">
    <source>
        <dbReference type="ARBA" id="ARBA00023136"/>
    </source>
</evidence>
<evidence type="ECO:0000256" key="5">
    <source>
        <dbReference type="SAM" id="Phobius"/>
    </source>
</evidence>
<feature type="transmembrane region" description="Helical" evidence="5">
    <location>
        <begin position="225"/>
        <end position="245"/>
    </location>
</feature>
<keyword evidence="2 5" id="KW-0812">Transmembrane</keyword>
<dbReference type="STRING" id="342668.A0A1B8GE14"/>
<dbReference type="Gene3D" id="1.20.1250.20">
    <property type="entry name" value="MFS general substrate transporter like domains"/>
    <property type="match status" value="1"/>
</dbReference>
<evidence type="ECO:0000259" key="6">
    <source>
        <dbReference type="PROSITE" id="PS50850"/>
    </source>
</evidence>
<organism evidence="7 8">
    <name type="scientific">Pseudogymnoascus verrucosus</name>
    <dbReference type="NCBI Taxonomy" id="342668"/>
    <lineage>
        <taxon>Eukaryota</taxon>
        <taxon>Fungi</taxon>
        <taxon>Dikarya</taxon>
        <taxon>Ascomycota</taxon>
        <taxon>Pezizomycotina</taxon>
        <taxon>Leotiomycetes</taxon>
        <taxon>Thelebolales</taxon>
        <taxon>Thelebolaceae</taxon>
        <taxon>Pseudogymnoascus</taxon>
    </lineage>
</organism>
<dbReference type="AlphaFoldDB" id="A0A1B8GE14"/>
<dbReference type="PANTHER" id="PTHR23502">
    <property type="entry name" value="MAJOR FACILITATOR SUPERFAMILY"/>
    <property type="match status" value="1"/>
</dbReference>
<dbReference type="Pfam" id="PF07690">
    <property type="entry name" value="MFS_1"/>
    <property type="match status" value="1"/>
</dbReference>
<feature type="transmembrane region" description="Helical" evidence="5">
    <location>
        <begin position="161"/>
        <end position="186"/>
    </location>
</feature>
<feature type="transmembrane region" description="Helical" evidence="5">
    <location>
        <begin position="484"/>
        <end position="507"/>
    </location>
</feature>
<dbReference type="GO" id="GO:0005886">
    <property type="term" value="C:plasma membrane"/>
    <property type="evidence" value="ECO:0007669"/>
    <property type="project" value="TreeGrafter"/>
</dbReference>
<comment type="subcellular location">
    <subcellularLocation>
        <location evidence="1">Membrane</location>
        <topology evidence="1">Multi-pass membrane protein</topology>
    </subcellularLocation>
</comment>
<dbReference type="Proteomes" id="UP000091956">
    <property type="component" value="Unassembled WGS sequence"/>
</dbReference>
<name>A0A1B8GE14_9PEZI</name>
<feature type="transmembrane region" description="Helical" evidence="5">
    <location>
        <begin position="111"/>
        <end position="130"/>
    </location>
</feature>
<feature type="transmembrane region" description="Helical" evidence="5">
    <location>
        <begin position="425"/>
        <end position="444"/>
    </location>
</feature>
<dbReference type="SUPFAM" id="SSF103473">
    <property type="entry name" value="MFS general substrate transporter"/>
    <property type="match status" value="1"/>
</dbReference>
<dbReference type="InterPro" id="IPR011701">
    <property type="entry name" value="MFS"/>
</dbReference>
<feature type="domain" description="Major facilitator superfamily (MFS) profile" evidence="6">
    <location>
        <begin position="70"/>
        <end position="539"/>
    </location>
</feature>
<dbReference type="GeneID" id="28840467"/>
<evidence type="ECO:0000256" key="1">
    <source>
        <dbReference type="ARBA" id="ARBA00004141"/>
    </source>
</evidence>
<evidence type="ECO:0000256" key="2">
    <source>
        <dbReference type="ARBA" id="ARBA00022692"/>
    </source>
</evidence>
<protein>
    <recommendedName>
        <fullName evidence="6">Major facilitator superfamily (MFS) profile domain-containing protein</fullName>
    </recommendedName>
</protein>
<sequence length="565" mass="62447">MLKLLFIKMAANQDLETTTQVADASTLDDLRLSPGTVFLSHAKDAPIILQPRPSEDPNDPLNWSKIRKTINFSLVLFYTLLGFAVITVQTPLWAPINEDLGFSSVALTNGYATNVAALAVGCVFFVPLALKYGRRPVYLTTTLLMLLSCIWQAKMTTLADLYLSVFLSGLASAVNEALVQITIADLYFVHQRGTMNGIYILCVAIGNYLAPVASGYVANSQGWTWSFWWPCIFFGVANVLMLFFYEETKYIGPITGICQANGPNPSVHTEPNLYEKAANDKETSVGDPIPTISHLEDPSVYINRNIPLKSYRERLPWFVNSPGSFASFIRHIYQPFQVMGLFPIVAFACLQYGTAIAWLAILATTEASLFALPPYNFNTIAIGNLNIAPFIGFLFGSVFGGPINDWSIVRLARRNRGIYEPEMRLRLYIIPVLAMAAGLLMYGLTLAKGVHWILPATGSGIMAFGISAIMDLNLSYLIDAHIEILGDALVAVTFVRNAIAMVIVFVLPPWMNGMGTYNMFVIMGVLSLTFGLTFIPMMLYGKRVRIACSSRYARYAQKQFSPRGV</sequence>
<dbReference type="GO" id="GO:0022857">
    <property type="term" value="F:transmembrane transporter activity"/>
    <property type="evidence" value="ECO:0007669"/>
    <property type="project" value="InterPro"/>
</dbReference>
<accession>A0A1B8GE14</accession>
<dbReference type="PANTHER" id="PTHR23502:SF50">
    <property type="entry name" value="TRANSPORTER, PUTATIVE (AFU_ORTHOLOGUE AFUA_5G00430)-RELATED"/>
    <property type="match status" value="1"/>
</dbReference>
<feature type="transmembrane region" description="Helical" evidence="5">
    <location>
        <begin position="198"/>
        <end position="219"/>
    </location>
</feature>
<feature type="transmembrane region" description="Helical" evidence="5">
    <location>
        <begin position="70"/>
        <end position="91"/>
    </location>
</feature>
<dbReference type="InterPro" id="IPR036259">
    <property type="entry name" value="MFS_trans_sf"/>
</dbReference>
<dbReference type="PROSITE" id="PS50850">
    <property type="entry name" value="MFS"/>
    <property type="match status" value="1"/>
</dbReference>
<evidence type="ECO:0000313" key="7">
    <source>
        <dbReference type="EMBL" id="OBT94053.2"/>
    </source>
</evidence>
<proteinExistence type="predicted"/>
<keyword evidence="4 5" id="KW-0472">Membrane</keyword>
<feature type="transmembrane region" description="Helical" evidence="5">
    <location>
        <begin position="450"/>
        <end position="472"/>
    </location>
</feature>
<feature type="transmembrane region" description="Helical" evidence="5">
    <location>
        <begin position="381"/>
        <end position="404"/>
    </location>
</feature>
<dbReference type="InterPro" id="IPR020846">
    <property type="entry name" value="MFS_dom"/>
</dbReference>
<reference evidence="7 8" key="1">
    <citation type="submission" date="2016-03" db="EMBL/GenBank/DDBJ databases">
        <title>Comparative genomics of Pseudogymnoascus destructans, the fungus causing white-nose syndrome of bats.</title>
        <authorList>
            <person name="Palmer J.M."/>
            <person name="Drees K.P."/>
            <person name="Foster J.T."/>
            <person name="Lindner D.L."/>
        </authorList>
    </citation>
    <scope>NUCLEOTIDE SEQUENCE [LARGE SCALE GENOMIC DNA]</scope>
    <source>
        <strain evidence="7 8">UAMH 10579</strain>
    </source>
</reference>
<evidence type="ECO:0000313" key="8">
    <source>
        <dbReference type="Proteomes" id="UP000091956"/>
    </source>
</evidence>
<dbReference type="RefSeq" id="XP_059319472.1">
    <property type="nucleotide sequence ID" value="XM_059463856.1"/>
</dbReference>